<evidence type="ECO:0000313" key="1">
    <source>
        <dbReference type="EMBL" id="ATI41944.1"/>
    </source>
</evidence>
<dbReference type="KEGG" id="cmag:CBW24_07965"/>
<sequence length="125" mass="12790">MSVTGAILTPGVVFAPRLPVLPRFPLQPEGLFRDGTAGALMDASALALAGRALFYTDAGNTAAGPGENVHTFLDTARARLWSSGAAYGALEGHHATQATTSQQPVLGSAPVEVRNLLADSADFSG</sequence>
<organism evidence="1 2">
    <name type="scientific">Pacificitalea manganoxidans</name>
    <dbReference type="NCBI Taxonomy" id="1411902"/>
    <lineage>
        <taxon>Bacteria</taxon>
        <taxon>Pseudomonadati</taxon>
        <taxon>Pseudomonadota</taxon>
        <taxon>Alphaproteobacteria</taxon>
        <taxon>Rhodobacterales</taxon>
        <taxon>Paracoccaceae</taxon>
        <taxon>Pacificitalea</taxon>
    </lineage>
</organism>
<gene>
    <name evidence="1" type="ORF">CBW24_07965</name>
</gene>
<protein>
    <submittedName>
        <fullName evidence="1">Uncharacterized protein</fullName>
    </submittedName>
</protein>
<evidence type="ECO:0000313" key="2">
    <source>
        <dbReference type="Proteomes" id="UP000219050"/>
    </source>
</evidence>
<dbReference type="RefSeq" id="WP_097373248.1">
    <property type="nucleotide sequence ID" value="NZ_CP021404.1"/>
</dbReference>
<dbReference type="Proteomes" id="UP000219050">
    <property type="component" value="Chromosome"/>
</dbReference>
<accession>A0A291LZ54</accession>
<proteinExistence type="predicted"/>
<dbReference type="EMBL" id="CP021404">
    <property type="protein sequence ID" value="ATI41944.1"/>
    <property type="molecule type" value="Genomic_DNA"/>
</dbReference>
<dbReference type="AlphaFoldDB" id="A0A291LZ54"/>
<name>A0A291LZ54_9RHOB</name>
<reference evidence="1 2" key="1">
    <citation type="submission" date="2017-05" db="EMBL/GenBank/DDBJ databases">
        <title>Comparative genomic and metabolic analysis of manganese-oxidizing mechanisms in Celeribater manganoxidans DY25T: its adaption to the environment of polymetallic nodule.</title>
        <authorList>
            <person name="Wang X."/>
        </authorList>
    </citation>
    <scope>NUCLEOTIDE SEQUENCE [LARGE SCALE GENOMIC DNA]</scope>
    <source>
        <strain evidence="1 2">DY25</strain>
    </source>
</reference>
<keyword evidence="2" id="KW-1185">Reference proteome</keyword>